<proteinExistence type="predicted"/>
<accession>A0ABT0H7G3</accession>
<gene>
    <name evidence="3" type="ORF">MUY34_04010</name>
</gene>
<dbReference type="SUPFAM" id="SSF52833">
    <property type="entry name" value="Thioredoxin-like"/>
    <property type="match status" value="1"/>
</dbReference>
<sequence>MCNNKTSFLFFLISALSIVTFAQEAIVEEVKWYTNFEEAKLIAKKTSKPILLRFQGSDWCVNCWRLDSTLFETKQFESFVDNKFVLVAIDFPAKPQNKLPKNIELINKKLLNKYNPNGAFPALKVLNSNGDLIGEMSVKPNQTDSYIDELRSIILKTKQ</sequence>
<evidence type="ECO:0000313" key="3">
    <source>
        <dbReference type="EMBL" id="MCK8479770.1"/>
    </source>
</evidence>
<dbReference type="Gene3D" id="3.40.30.10">
    <property type="entry name" value="Glutaredoxin"/>
    <property type="match status" value="1"/>
</dbReference>
<protein>
    <submittedName>
        <fullName evidence="3">Thioredoxin family protein</fullName>
    </submittedName>
</protein>
<evidence type="ECO:0000256" key="2">
    <source>
        <dbReference type="SAM" id="SignalP"/>
    </source>
</evidence>
<keyword evidence="1 2" id="KW-0732">Signal</keyword>
<dbReference type="PANTHER" id="PTHR15337:SF11">
    <property type="entry name" value="THIOREDOXIN DOMAIN-CONTAINING PROTEIN"/>
    <property type="match status" value="1"/>
</dbReference>
<dbReference type="RefSeq" id="WP_248412021.1">
    <property type="nucleotide sequence ID" value="NZ_JALPQF010000003.1"/>
</dbReference>
<reference evidence="3" key="1">
    <citation type="submission" date="2022-04" db="EMBL/GenBank/DDBJ databases">
        <authorList>
            <person name="Ren T."/>
        </authorList>
    </citation>
    <scope>NUCLEOTIDE SEQUENCE</scope>
    <source>
        <strain evidence="3">F63249</strain>
    </source>
</reference>
<dbReference type="Proteomes" id="UP001203687">
    <property type="component" value="Unassembled WGS sequence"/>
</dbReference>
<dbReference type="EMBL" id="JALPQF010000003">
    <property type="protein sequence ID" value="MCK8479770.1"/>
    <property type="molecule type" value="Genomic_DNA"/>
</dbReference>
<feature type="signal peptide" evidence="2">
    <location>
        <begin position="1"/>
        <end position="22"/>
    </location>
</feature>
<organism evidence="3 4">
    <name type="scientific">Psychroserpens algicola</name>
    <dbReference type="NCBI Taxonomy" id="1719034"/>
    <lineage>
        <taxon>Bacteria</taxon>
        <taxon>Pseudomonadati</taxon>
        <taxon>Bacteroidota</taxon>
        <taxon>Flavobacteriia</taxon>
        <taxon>Flavobacteriales</taxon>
        <taxon>Flavobacteriaceae</taxon>
        <taxon>Psychroserpens</taxon>
    </lineage>
</organism>
<dbReference type="InterPro" id="IPR036249">
    <property type="entry name" value="Thioredoxin-like_sf"/>
</dbReference>
<name>A0ABT0H7G3_9FLAO</name>
<feature type="chain" id="PRO_5046231037" evidence="2">
    <location>
        <begin position="23"/>
        <end position="159"/>
    </location>
</feature>
<comment type="caution">
    <text evidence="3">The sequence shown here is derived from an EMBL/GenBank/DDBJ whole genome shotgun (WGS) entry which is preliminary data.</text>
</comment>
<dbReference type="PANTHER" id="PTHR15337">
    <property type="entry name" value="ANTERIOR GRADIENT PROTEIN-RELATED"/>
    <property type="match status" value="1"/>
</dbReference>
<keyword evidence="4" id="KW-1185">Reference proteome</keyword>
<evidence type="ECO:0000313" key="4">
    <source>
        <dbReference type="Proteomes" id="UP001203687"/>
    </source>
</evidence>
<evidence type="ECO:0000256" key="1">
    <source>
        <dbReference type="ARBA" id="ARBA00022729"/>
    </source>
</evidence>
<dbReference type="Pfam" id="PF13899">
    <property type="entry name" value="Thioredoxin_7"/>
    <property type="match status" value="1"/>
</dbReference>
<dbReference type="InterPro" id="IPR051099">
    <property type="entry name" value="AGR/TXD"/>
</dbReference>